<organism evidence="1 2">
    <name type="scientific">Liparis tanakae</name>
    <name type="common">Tanaka's snailfish</name>
    <dbReference type="NCBI Taxonomy" id="230148"/>
    <lineage>
        <taxon>Eukaryota</taxon>
        <taxon>Metazoa</taxon>
        <taxon>Chordata</taxon>
        <taxon>Craniata</taxon>
        <taxon>Vertebrata</taxon>
        <taxon>Euteleostomi</taxon>
        <taxon>Actinopterygii</taxon>
        <taxon>Neopterygii</taxon>
        <taxon>Teleostei</taxon>
        <taxon>Neoteleostei</taxon>
        <taxon>Acanthomorphata</taxon>
        <taxon>Eupercaria</taxon>
        <taxon>Perciformes</taxon>
        <taxon>Cottioidei</taxon>
        <taxon>Cottales</taxon>
        <taxon>Liparidae</taxon>
        <taxon>Liparis</taxon>
    </lineage>
</organism>
<comment type="caution">
    <text evidence="1">The sequence shown here is derived from an EMBL/GenBank/DDBJ whole genome shotgun (WGS) entry which is preliminary data.</text>
</comment>
<dbReference type="AlphaFoldDB" id="A0A4Z2I4H7"/>
<evidence type="ECO:0000313" key="1">
    <source>
        <dbReference type="EMBL" id="TNN72162.1"/>
    </source>
</evidence>
<name>A0A4Z2I4H7_9TELE</name>
<dbReference type="Proteomes" id="UP000314294">
    <property type="component" value="Unassembled WGS sequence"/>
</dbReference>
<protein>
    <submittedName>
        <fullName evidence="1">Uncharacterized protein</fullName>
    </submittedName>
</protein>
<reference evidence="1 2" key="1">
    <citation type="submission" date="2019-03" db="EMBL/GenBank/DDBJ databases">
        <title>First draft genome of Liparis tanakae, snailfish: a comprehensive survey of snailfish specific genes.</title>
        <authorList>
            <person name="Kim W."/>
            <person name="Song I."/>
            <person name="Jeong J.-H."/>
            <person name="Kim D."/>
            <person name="Kim S."/>
            <person name="Ryu S."/>
            <person name="Song J.Y."/>
            <person name="Lee S.K."/>
        </authorList>
    </citation>
    <scope>NUCLEOTIDE SEQUENCE [LARGE SCALE GENOMIC DNA]</scope>
    <source>
        <tissue evidence="1">Muscle</tissue>
    </source>
</reference>
<proteinExistence type="predicted"/>
<sequence>MSLFNHLGKVLSTEHTSLCLGEHGDQNGSHLTTPDVFLRTVAAKLWVTPTRLVPSTSTIWSFTLILSHKTKASQNSYETNKLACRFKITSVSEFLAVTKLHCDGSGLFADQETENTRLTADWEG</sequence>
<evidence type="ECO:0000313" key="2">
    <source>
        <dbReference type="Proteomes" id="UP000314294"/>
    </source>
</evidence>
<keyword evidence="2" id="KW-1185">Reference proteome</keyword>
<gene>
    <name evidence="1" type="ORF">EYF80_017590</name>
</gene>
<dbReference type="EMBL" id="SRLO01000141">
    <property type="protein sequence ID" value="TNN72162.1"/>
    <property type="molecule type" value="Genomic_DNA"/>
</dbReference>
<accession>A0A4Z2I4H7</accession>